<dbReference type="InterPro" id="IPR016181">
    <property type="entry name" value="Acyl_CoA_acyltransferase"/>
</dbReference>
<dbReference type="InterPro" id="IPR050832">
    <property type="entry name" value="Bact_Acetyltransf"/>
</dbReference>
<dbReference type="SUPFAM" id="SSF55729">
    <property type="entry name" value="Acyl-CoA N-acyltransferases (Nat)"/>
    <property type="match status" value="1"/>
</dbReference>
<proteinExistence type="predicted"/>
<keyword evidence="2" id="KW-0012">Acyltransferase</keyword>
<organism evidence="4 5">
    <name type="scientific">Nocardia donostiensis</name>
    <dbReference type="NCBI Taxonomy" id="1538463"/>
    <lineage>
        <taxon>Bacteria</taxon>
        <taxon>Bacillati</taxon>
        <taxon>Actinomycetota</taxon>
        <taxon>Actinomycetes</taxon>
        <taxon>Mycobacteriales</taxon>
        <taxon>Nocardiaceae</taxon>
        <taxon>Nocardia</taxon>
    </lineage>
</organism>
<keyword evidence="1" id="KW-0808">Transferase</keyword>
<dbReference type="GO" id="GO:0016747">
    <property type="term" value="F:acyltransferase activity, transferring groups other than amino-acyl groups"/>
    <property type="evidence" value="ECO:0007669"/>
    <property type="project" value="InterPro"/>
</dbReference>
<reference evidence="4 5" key="1">
    <citation type="journal article" date="2016" name="Antonie Van Leeuwenhoek">
        <title>Nocardia donostiensis sp. nov., isolated from human respiratory specimens.</title>
        <authorList>
            <person name="Ercibengoa M."/>
            <person name="Bell M."/>
            <person name="Marimon J.M."/>
            <person name="Humrighouse B."/>
            <person name="Klenk H.P."/>
            <person name="Potter G."/>
            <person name="Perez-Trallero E."/>
        </authorList>
    </citation>
    <scope>NUCLEOTIDE SEQUENCE [LARGE SCALE GENOMIC DNA]</scope>
    <source>
        <strain evidence="4 5">X1655</strain>
    </source>
</reference>
<gene>
    <name evidence="4" type="ORF">B0T46_12055</name>
</gene>
<dbReference type="Proteomes" id="UP000188836">
    <property type="component" value="Unassembled WGS sequence"/>
</dbReference>
<protein>
    <recommendedName>
        <fullName evidence="3">N-acetyltransferase domain-containing protein</fullName>
    </recommendedName>
</protein>
<dbReference type="Gene3D" id="3.40.630.30">
    <property type="match status" value="1"/>
</dbReference>
<dbReference type="Pfam" id="PF00583">
    <property type="entry name" value="Acetyltransf_1"/>
    <property type="match status" value="1"/>
</dbReference>
<evidence type="ECO:0000256" key="2">
    <source>
        <dbReference type="ARBA" id="ARBA00023315"/>
    </source>
</evidence>
<dbReference type="EMBL" id="MUMY01000009">
    <property type="protein sequence ID" value="ONM48532.1"/>
    <property type="molecule type" value="Genomic_DNA"/>
</dbReference>
<dbReference type="PANTHER" id="PTHR43877:SF2">
    <property type="entry name" value="AMINOALKYLPHOSPHONATE N-ACETYLTRANSFERASE-RELATED"/>
    <property type="match status" value="1"/>
</dbReference>
<keyword evidence="5" id="KW-1185">Reference proteome</keyword>
<dbReference type="PROSITE" id="PS51186">
    <property type="entry name" value="GNAT"/>
    <property type="match status" value="1"/>
</dbReference>
<feature type="domain" description="N-acetyltransferase" evidence="3">
    <location>
        <begin position="1"/>
        <end position="168"/>
    </location>
</feature>
<dbReference type="AlphaFoldDB" id="A0A1W0B615"/>
<name>A0A1W0B615_9NOCA</name>
<dbReference type="PANTHER" id="PTHR43877">
    <property type="entry name" value="AMINOALKYLPHOSPHONATE N-ACETYLTRANSFERASE-RELATED-RELATED"/>
    <property type="match status" value="1"/>
</dbReference>
<evidence type="ECO:0000259" key="3">
    <source>
        <dbReference type="PROSITE" id="PS51186"/>
    </source>
</evidence>
<dbReference type="CDD" id="cd04301">
    <property type="entry name" value="NAT_SF"/>
    <property type="match status" value="1"/>
</dbReference>
<sequence length="168" mass="18743">MQVRQVSQADPLFEPVLEALAREYSERYGDKLLGLGYPGSSPSEVLAHLKRHPAESLEPPHGTMLVLVDRHGRVVASGGIQRFDHETAELKRMWTSEKHRRQGLARKVISELEAAARQHGYQRLYLTTGPAQPEAIALYRAADFSEITDHRGAEARANGLIPFEKPLA</sequence>
<accession>A0A1W0B615</accession>
<dbReference type="STRING" id="1538463.B0T36_05155"/>
<evidence type="ECO:0000256" key="1">
    <source>
        <dbReference type="ARBA" id="ARBA00022679"/>
    </source>
</evidence>
<evidence type="ECO:0000313" key="4">
    <source>
        <dbReference type="EMBL" id="ONM48532.1"/>
    </source>
</evidence>
<comment type="caution">
    <text evidence="4">The sequence shown here is derived from an EMBL/GenBank/DDBJ whole genome shotgun (WGS) entry which is preliminary data.</text>
</comment>
<evidence type="ECO:0000313" key="5">
    <source>
        <dbReference type="Proteomes" id="UP000188836"/>
    </source>
</evidence>
<dbReference type="InterPro" id="IPR000182">
    <property type="entry name" value="GNAT_dom"/>
</dbReference>